<dbReference type="Proteomes" id="UP000186309">
    <property type="component" value="Chromosome"/>
</dbReference>
<dbReference type="SUPFAM" id="SSF48239">
    <property type="entry name" value="Terpenoid cyclases/Protein prenyltransferases"/>
    <property type="match status" value="1"/>
</dbReference>
<dbReference type="Pfam" id="PF13432">
    <property type="entry name" value="TPR_16"/>
    <property type="match status" value="3"/>
</dbReference>
<feature type="region of interest" description="Disordered" evidence="2">
    <location>
        <begin position="21"/>
        <end position="43"/>
    </location>
</feature>
<evidence type="ECO:0000256" key="2">
    <source>
        <dbReference type="SAM" id="MobiDB-lite"/>
    </source>
</evidence>
<dbReference type="Gene3D" id="1.50.10.20">
    <property type="match status" value="1"/>
</dbReference>
<evidence type="ECO:0000256" key="1">
    <source>
        <dbReference type="ARBA" id="ARBA00010556"/>
    </source>
</evidence>
<keyword evidence="6" id="KW-1185">Reference proteome</keyword>
<dbReference type="STRING" id="1387353.BSF38_02217"/>
<dbReference type="InterPro" id="IPR008930">
    <property type="entry name" value="Terpenoid_cyclase/PrenylTrfase"/>
</dbReference>
<protein>
    <submittedName>
        <fullName evidence="5">Putative lipoprotein YfhM</fullName>
    </submittedName>
</protein>
<dbReference type="SMART" id="SM01359">
    <property type="entry name" value="A2M_N_2"/>
    <property type="match status" value="1"/>
</dbReference>
<dbReference type="KEGG" id="pbor:BSF38_02217"/>
<evidence type="ECO:0000313" key="6">
    <source>
        <dbReference type="Proteomes" id="UP000186309"/>
    </source>
</evidence>
<keyword evidence="5" id="KW-0449">Lipoprotein</keyword>
<reference evidence="6" key="1">
    <citation type="submission" date="2016-12" db="EMBL/GenBank/DDBJ databases">
        <title>Comparative genomics of four Isosphaeraceae planctomycetes: a common pool of plasmids and glycoside hydrolase genes.</title>
        <authorList>
            <person name="Ivanova A."/>
        </authorList>
    </citation>
    <scope>NUCLEOTIDE SEQUENCE [LARGE SCALE GENOMIC DNA]</scope>
    <source>
        <strain evidence="6">PX4</strain>
    </source>
</reference>
<dbReference type="PANTHER" id="PTHR40094">
    <property type="entry name" value="ALPHA-2-MACROGLOBULIN HOMOLOG"/>
    <property type="match status" value="1"/>
</dbReference>
<dbReference type="InterPro" id="IPR011625">
    <property type="entry name" value="A2M_N_BRD"/>
</dbReference>
<evidence type="ECO:0000259" key="3">
    <source>
        <dbReference type="SMART" id="SM01359"/>
    </source>
</evidence>
<dbReference type="EMBL" id="CP019082">
    <property type="protein sequence ID" value="APW60729.1"/>
    <property type="molecule type" value="Genomic_DNA"/>
</dbReference>
<organism evidence="5 6">
    <name type="scientific">Paludisphaera borealis</name>
    <dbReference type="NCBI Taxonomy" id="1387353"/>
    <lineage>
        <taxon>Bacteria</taxon>
        <taxon>Pseudomonadati</taxon>
        <taxon>Planctomycetota</taxon>
        <taxon>Planctomycetia</taxon>
        <taxon>Isosphaerales</taxon>
        <taxon>Isosphaeraceae</taxon>
        <taxon>Paludisphaera</taxon>
    </lineage>
</organism>
<dbReference type="InterPro" id="IPR002890">
    <property type="entry name" value="MG2"/>
</dbReference>
<dbReference type="Gene3D" id="1.25.40.10">
    <property type="entry name" value="Tetratricopeptide repeat domain"/>
    <property type="match status" value="5"/>
</dbReference>
<feature type="compositionally biased region" description="Polar residues" evidence="2">
    <location>
        <begin position="2674"/>
        <end position="2691"/>
    </location>
</feature>
<dbReference type="OrthoDB" id="9767116at2"/>
<dbReference type="Pfam" id="PF07703">
    <property type="entry name" value="A2M_BRD"/>
    <property type="match status" value="1"/>
</dbReference>
<evidence type="ECO:0000259" key="4">
    <source>
        <dbReference type="SMART" id="SM01360"/>
    </source>
</evidence>
<feature type="domain" description="Alpha-2-macroglobulin" evidence="4">
    <location>
        <begin position="1369"/>
        <end position="1459"/>
    </location>
</feature>
<dbReference type="GO" id="GO:0004866">
    <property type="term" value="F:endopeptidase inhibitor activity"/>
    <property type="evidence" value="ECO:0007669"/>
    <property type="project" value="InterPro"/>
</dbReference>
<feature type="region of interest" description="Disordered" evidence="2">
    <location>
        <begin position="2652"/>
        <end position="2691"/>
    </location>
</feature>
<name>A0A1U7CP89_9BACT</name>
<gene>
    <name evidence="5" type="primary">yfhM_2</name>
    <name evidence="5" type="ORF">BSF38_02217</name>
</gene>
<feature type="domain" description="Alpha-2-macroglobulin bait region" evidence="3">
    <location>
        <begin position="1055"/>
        <end position="1191"/>
    </location>
</feature>
<sequence>MTSPLDRILLCVVVLVGGGSKAARADDPKPAAKPVAPRGDLAPPAPLVPGEVVAAMQEGKYDEAIAALRDLRAKAKSDDERAYLSFLSAIAERSAGRRDAARTTLEAALKDLPRGVWVPKIRFELAMIELAAGNLAKAEELARIEALPLLADDRKDRLAEVYQSFAVRLLQPDDPAIPADPKAAWDLLAQARLLAKGKTVRASLEFTMGRTSLAMHENARAVQEFQDYLRDHPKGADRFAARFALGEAQRDEKRLLDARLTWTDLARDVEKLKPDETTPAARDARTLALAEIPSTYGIPNPPDDANLNLGVAAIQRFLEAYPAHPRAVRSAYNIGASHLARGKSDQALAALSRFLKSEGFRVETDEARKDLAELSMTATFQYGQILQGQQRFEDAVAAWKGYLAAYPNGPQSADAQRAILDTRLLIAADHLRRGRYPEARAAWSDFVAQNPLDERVPQALFLIGESFLPEKKFDQALAAWSTLAGKFPNAEPAAHAQFLAGSILEIEKGEPAAAIDRFKKIAVEPWKSQASQRIVVMEAKALTVVTPRAFRSGEAPFLKISSRNLERLTFTAYKLNAEAFFRKKHGLEKVESLDIGLVAPDAEWTEDVPAFAKYKPVESNYELKKLEVPGVYVVKVTDQKTLQATSLVVASDVDAIVKTSREQFLVFAQDMKTGKGRPGAKVLVSDAGQVVLEAKTGADGVLLHDWVPPREGGRRLTYLIVDGAHVAGSGLGVLEQVSQGLTPRAYLYTDRPAHRPGQKVSIRGVVREVRDGQYATSAGSVYHFEVVDAKGRQLVSRKVTLSEFGTFHETLPLDVAAPVGAYRMRVYQPGKSDFAGVFEVQSYQLEPIDLAFDLKKTVYYRGETIEADVNARYQYGAPVARRPLNVTLPDGRVLSGVTDDAGKFHISIPTEGFAEQQPLRLAAQLTQDNVQAASWVMLAVRGFEINVELNREVYLTGETFAVHVRTSDAHGDPISEKLSAALVKLVNQHGQIVEREVVRKEVVTDASGKGVVSLKADDLQGGNHLIRVAGTDRFRNPIVADRPLYISGKQDETKLRILAERQQYKAGEEASVNVHSRGRAGTALLTWEADRILSYRIVPLADGDNPVAWSVDGAQFPNFTLTAVRMWENQFDQAKLDVAVERDLRVTIAPVKPVVAPGDPVEVDVTTVDQLGRPVAAELSIAMIDQSLLRLFGDRQTPIGPFFYDQTRTGAFATESTNTFHYAPNTTPVAQAVVEEAEMAAAMAANAVDLKAGETQFSDTIMLDQRSKGLLAPSAAPAPAMMGRMAAMGGGMGAIGGGRDASKSRSRSSPAAAFDKAVSKPGFAGTQFFLAPNDGNNPVEAKLAELGPVGFDKNRNPELILPRERFVETAYWNPSVVTGKDGKARVTFNAPPAFSEYKITARGVTGGDTLVGQSTATLRVRKDFFVDIKAPASLTQGDKPQFVARVHHLGVEGTVALKLSVYGGGRDQVYPRTVEIKGDGVEEVFFEPIEAADGGSMRLSLSATIGERSDQLAVEIPVHPWGVQAYASASGTSSDGSAVFVGLPKGRTYEDAEMQIVVSPSLERMIVELALGREYRILRNSLSAKLICSPADTMSDRAADLLAATSALTYLRQTRPDGSPDAQRLIDRIQGLVAELTAAQNDDGGWPWVSPPRFAPGVNQPPNAASERFTSASVFWALATAERLGLLADPKVCDKAAGWLNQAMTAGANARDREARAALLHALSTRKAASFESANSLNRERQNLSNTALAYLALTFANLGRAELAGEVFTILGPRAKTEQVAPGRRARLYWDDANQSAGAKGTVETTALVCLAYATARGQATELPQAIDWLEAHRFGAGWNPHKAKGAALAALAAFHGRSKAGDDRYKLTVVVNDTTVAEIPVAGAAEGQVIDVPVKALKPGDSNRVAFTLEGRGTFSFAVSMTGFTREFGPDQDRQNRPAWVDRRVYWPAPPELDGKTLPVGFGSAVNPTTFENIATQVALGGKARVGLTVWRNVPADTPDWDRDFLVVEERLPAGTTLIENSVQTSATSYTLVDGLLTFYFAPDQNPGGIQYDVYGYLPGQYRTLPALVRSAYEPGRFHVGQPGEFRVLAPGEKNTDPYRPSPDELLARGKALFDAGKHESAAEALEPLFAGYTLRDDVAKDVSRMLLLIHIGRYDARKIVQYFEVVKEKSPELIITFDQLQTIGRAYRDINEYERAMIVWRGLIEASYLEDARVGELLRQRGQTLEAMTYLTDLWRQYPNTPSIESDFFGLSQVLADAASKAFTDPALRKELASAGITRSELLVQSIRLIQTFLSQSPTNPTADEASLALVGALLELEDYKNVVKAAGRYAKLYPKSSFLDSFQYSEALANFHLGQYDRAVEVAEAIAKATYKDAAGVDQPSTNKWQAVYILGQIFDARRMPAKALEYYRQVDDRFSDAASAVRFYTRKDLKVAEVSVVRPAAKPVVAGAPGFQAVGVVRLAPGAANAADQPPGIKLDYRNQAKVDLTVYPVDLMQLYLTRRNLNAIAGIDLAGITPLLEKEVVLGSGADYDDKTRTIDLPLAKEGAYLVMIRGDDLYASGIVLVSPLELEVLEEPPSGRVRVTVRDARTKEFLPKVQVKVIGSANPQFISGETDLRGVFVAEGVQGQATVVVRKDTAEYAFHRGTTYVGAPPQAANAESSKAEGQASPKDANQSLDANLKIQNQSNSMRQLKRLEQRYQQVKPEALPGAPAGDFH</sequence>
<dbReference type="SMART" id="SM01360">
    <property type="entry name" value="A2M"/>
    <property type="match status" value="1"/>
</dbReference>
<evidence type="ECO:0000313" key="5">
    <source>
        <dbReference type="EMBL" id="APW60729.1"/>
    </source>
</evidence>
<dbReference type="PANTHER" id="PTHR40094:SF1">
    <property type="entry name" value="UBIQUITIN DOMAIN-CONTAINING PROTEIN"/>
    <property type="match status" value="1"/>
</dbReference>
<dbReference type="Pfam" id="PF01835">
    <property type="entry name" value="MG2"/>
    <property type="match status" value="1"/>
</dbReference>
<accession>A0A1U7CP89</accession>
<dbReference type="InterPro" id="IPR051802">
    <property type="entry name" value="YfhM-like"/>
</dbReference>
<proteinExistence type="inferred from homology"/>
<dbReference type="Gene3D" id="2.60.40.1930">
    <property type="match status" value="1"/>
</dbReference>
<dbReference type="InterPro" id="IPR001599">
    <property type="entry name" value="Macroglobln_a2"/>
</dbReference>
<dbReference type="Pfam" id="PF00207">
    <property type="entry name" value="A2M"/>
    <property type="match status" value="1"/>
</dbReference>
<comment type="similarity">
    <text evidence="1">Belongs to the protease inhibitor I39 (alpha-2-macroglobulin) family. Bacterial alpha-2-macroglobulin subfamily.</text>
</comment>
<dbReference type="InterPro" id="IPR011990">
    <property type="entry name" value="TPR-like_helical_dom_sf"/>
</dbReference>
<dbReference type="SUPFAM" id="SSF48452">
    <property type="entry name" value="TPR-like"/>
    <property type="match status" value="4"/>
</dbReference>
<dbReference type="RefSeq" id="WP_145952069.1">
    <property type="nucleotide sequence ID" value="NZ_CP019082.1"/>
</dbReference>